<dbReference type="Gene3D" id="2.60.40.10">
    <property type="entry name" value="Immunoglobulins"/>
    <property type="match status" value="1"/>
</dbReference>
<dbReference type="SUPFAM" id="SSF49265">
    <property type="entry name" value="Fibronectin type III"/>
    <property type="match status" value="1"/>
</dbReference>
<feature type="compositionally biased region" description="Pro residues" evidence="1">
    <location>
        <begin position="460"/>
        <end position="525"/>
    </location>
</feature>
<organism evidence="2">
    <name type="scientific">freshwater metagenome</name>
    <dbReference type="NCBI Taxonomy" id="449393"/>
    <lineage>
        <taxon>unclassified sequences</taxon>
        <taxon>metagenomes</taxon>
        <taxon>ecological metagenomes</taxon>
    </lineage>
</organism>
<evidence type="ECO:0000256" key="1">
    <source>
        <dbReference type="SAM" id="MobiDB-lite"/>
    </source>
</evidence>
<protein>
    <submittedName>
        <fullName evidence="2">Unannotated protein</fullName>
    </submittedName>
</protein>
<dbReference type="EMBL" id="CAFBLZ010000060">
    <property type="protein sequence ID" value="CAB4886293.1"/>
    <property type="molecule type" value="Genomic_DNA"/>
</dbReference>
<dbReference type="InterPro" id="IPR036116">
    <property type="entry name" value="FN3_sf"/>
</dbReference>
<dbReference type="AlphaFoldDB" id="A0A6J7F455"/>
<evidence type="ECO:0000313" key="2">
    <source>
        <dbReference type="EMBL" id="CAB4886293.1"/>
    </source>
</evidence>
<dbReference type="InterPro" id="IPR013783">
    <property type="entry name" value="Ig-like_fold"/>
</dbReference>
<reference evidence="2" key="1">
    <citation type="submission" date="2020-05" db="EMBL/GenBank/DDBJ databases">
        <authorList>
            <person name="Chiriac C."/>
            <person name="Salcher M."/>
            <person name="Ghai R."/>
            <person name="Kavagutti S V."/>
        </authorList>
    </citation>
    <scope>NUCLEOTIDE SEQUENCE</scope>
</reference>
<feature type="region of interest" description="Disordered" evidence="1">
    <location>
        <begin position="458"/>
        <end position="527"/>
    </location>
</feature>
<name>A0A6J7F455_9ZZZZ</name>
<feature type="region of interest" description="Disordered" evidence="1">
    <location>
        <begin position="411"/>
        <end position="433"/>
    </location>
</feature>
<accession>A0A6J7F455</accession>
<proteinExistence type="predicted"/>
<gene>
    <name evidence="2" type="ORF">UFOPK3482_00766</name>
</gene>
<sequence length="630" mass="65310">MESAMEDDYASVSSGLSNLNIATTYYYKLVATNEAGTVESRIFSFTTRPAPSVLVNFTPSSGSTAQLSGFVNAFGIPTTQIEFRYSLDSNLQNYVIAPTWPLTLSSTADEGVTANISGLSFGQTYYYALVAANENGTNISEIRSFRTGRAPTVRLNTPTLSGLTLSLSLSVNPNGSLTYSGFRLSTVADLSSQYEDVSSNSDPVSANEEVSLTKTLSASLNPETVYYYKAYALNEFGSVVSSIESITTSTIQTTAPTIEFFSPVSTVSRTSEIGFTVTFSRSVTGFSLTDITIGGTSTGWVLSSLSDGVINEDGSQTFFVRAVPASATVGQFEFSIAAGSVIDSFANPNDASSTASFIVIDGNTDPEPTPLSISGPTQPVTGTAGTAINAFNLTIAGNESQSATVASSTLPTGLSVSTAGRVSGTPSASGNRTTTFIVTNSLNETATTTVEFRIAAAPVVNPPPSEPPPPAPTPSVTPTPTPTPTPSVTPTPTPTPSVTPTPTPSASPTPTPTPTPSASPTPTPKPKFHLAITFATNSSVITPGQLAVIKKSAVKLKGTIKIIGFIGTSKAEKTSSLASKRAVAIKLALKKAAPKLKLVITKPTYPALTNACSKLIPKAKNQCGIIYSEG</sequence>